<evidence type="ECO:0000256" key="2">
    <source>
        <dbReference type="ARBA" id="ARBA00007801"/>
    </source>
</evidence>
<name>A0A8H7EM87_9FUNG</name>
<dbReference type="SUPFAM" id="SSF52833">
    <property type="entry name" value="Thioredoxin-like"/>
    <property type="match status" value="1"/>
</dbReference>
<evidence type="ECO:0000256" key="1">
    <source>
        <dbReference type="ARBA" id="ARBA00001974"/>
    </source>
</evidence>
<dbReference type="InterPro" id="IPR012941">
    <property type="entry name" value="Phe_hydrox_C_dim_dom"/>
</dbReference>
<protein>
    <submittedName>
        <fullName evidence="8">Uncharacterized protein</fullName>
    </submittedName>
</protein>
<dbReference type="GO" id="GO:0016709">
    <property type="term" value="F:oxidoreductase activity, acting on paired donors, with incorporation or reduction of molecular oxygen, NAD(P)H as one donor, and incorporation of one atom of oxygen"/>
    <property type="evidence" value="ECO:0007669"/>
    <property type="project" value="UniProtKB-ARBA"/>
</dbReference>
<dbReference type="InterPro" id="IPR002938">
    <property type="entry name" value="FAD-bd"/>
</dbReference>
<evidence type="ECO:0000259" key="7">
    <source>
        <dbReference type="Pfam" id="PF07976"/>
    </source>
</evidence>
<feature type="domain" description="FAD-binding" evidence="6">
    <location>
        <begin position="4"/>
        <end position="341"/>
    </location>
</feature>
<dbReference type="Gene3D" id="3.40.30.20">
    <property type="match status" value="1"/>
</dbReference>
<keyword evidence="3" id="KW-0285">Flavoprotein</keyword>
<dbReference type="Pfam" id="PF01494">
    <property type="entry name" value="FAD_binding_3"/>
    <property type="match status" value="1"/>
</dbReference>
<dbReference type="EMBL" id="JABAYA010000280">
    <property type="protein sequence ID" value="KAF7721314.1"/>
    <property type="molecule type" value="Genomic_DNA"/>
</dbReference>
<dbReference type="PANTHER" id="PTHR43004:SF19">
    <property type="entry name" value="BINDING MONOOXYGENASE, PUTATIVE (JCVI)-RELATED"/>
    <property type="match status" value="1"/>
</dbReference>
<dbReference type="SUPFAM" id="SSF51905">
    <property type="entry name" value="FAD/NAD(P)-binding domain"/>
    <property type="match status" value="1"/>
</dbReference>
<evidence type="ECO:0000259" key="6">
    <source>
        <dbReference type="Pfam" id="PF01494"/>
    </source>
</evidence>
<accession>A0A8H7EM87</accession>
<dbReference type="Gene3D" id="3.30.9.10">
    <property type="entry name" value="D-Amino Acid Oxidase, subunit A, domain 2"/>
    <property type="match status" value="1"/>
</dbReference>
<dbReference type="InterPro" id="IPR050641">
    <property type="entry name" value="RIFMO-like"/>
</dbReference>
<comment type="caution">
    <text evidence="8">The sequence shown here is derived from an EMBL/GenBank/DDBJ whole genome shotgun (WGS) entry which is preliminary data.</text>
</comment>
<evidence type="ECO:0000313" key="8">
    <source>
        <dbReference type="EMBL" id="KAF7721314.1"/>
    </source>
</evidence>
<dbReference type="Pfam" id="PF07976">
    <property type="entry name" value="Phe_hydrox_dim"/>
    <property type="match status" value="1"/>
</dbReference>
<dbReference type="InterPro" id="IPR038220">
    <property type="entry name" value="PHOX_C_sf"/>
</dbReference>
<dbReference type="InterPro" id="IPR036188">
    <property type="entry name" value="FAD/NAD-bd_sf"/>
</dbReference>
<keyword evidence="5" id="KW-0560">Oxidoreductase</keyword>
<feature type="domain" description="Phenol hydroxylase-like C-terminal dimerisation" evidence="7">
    <location>
        <begin position="401"/>
        <end position="559"/>
    </location>
</feature>
<sequence length="561" mass="63129">MLCGPVGLFAANLCIKSGLQVRIVDIEAEPHHWGRGDWVHGRTLEILSYGDLANDLLQTGAKVETFTVHHHGKRTCEPFVPEAVVTKYKHLLCVGQHITESTFQHALADNDVQVERPVTVSEFEVDDDQYPVKATLHNLSSDRETVIRAKYILGCDGAHSGIRQQLGIKSDGQTTCMNSGVLDALIKTNFPDKKSVSFIQGSFGSVCLFPRENNLTRVMVHMPQSDVDRNQIQLEDIQTEARRALLPFRIDIMAVLWWTVYSVGQHVAQRYQIQDEKHPRVFLCGDACHSQSPTLGQGLNTGLGDVFNLIWKIAFVEAGLAPGSLLNSYEAERRPVAQKVIAIDSVVAKTAQNPDEGEDVEDVEDNQRSELLEMVQAHMFFSTGFGVTYRDSYPSFTKSSGTSYGALRPGDRAPDYKVVRFSDNQKIRLYDLWQESAKHHVMFWCFHMIILAGDLPASATEVQAFCQKLKKKPWCNENKPWLQLQLVTTTMQRTALEACELEETIKQTILIDKINNAQCHHGYGVKEKPTVVLVRPDLHIGWIGHFEELDSLDTWLSSIFK</sequence>
<proteinExistence type="inferred from homology"/>
<comment type="cofactor">
    <cofactor evidence="1">
        <name>FAD</name>
        <dbReference type="ChEBI" id="CHEBI:57692"/>
    </cofactor>
</comment>
<dbReference type="PRINTS" id="PR00420">
    <property type="entry name" value="RNGMNOXGNASE"/>
</dbReference>
<gene>
    <name evidence="8" type="ORF">EC973_004938</name>
</gene>
<evidence type="ECO:0000256" key="4">
    <source>
        <dbReference type="ARBA" id="ARBA00022827"/>
    </source>
</evidence>
<evidence type="ECO:0000256" key="5">
    <source>
        <dbReference type="ARBA" id="ARBA00023002"/>
    </source>
</evidence>
<keyword evidence="9" id="KW-1185">Reference proteome</keyword>
<dbReference type="InterPro" id="IPR036249">
    <property type="entry name" value="Thioredoxin-like_sf"/>
</dbReference>
<dbReference type="SUPFAM" id="SSF54373">
    <property type="entry name" value="FAD-linked reductases, C-terminal domain"/>
    <property type="match status" value="1"/>
</dbReference>
<dbReference type="AlphaFoldDB" id="A0A8H7EM87"/>
<comment type="similarity">
    <text evidence="2">Belongs to the PheA/TfdB FAD monooxygenase family.</text>
</comment>
<dbReference type="Gene3D" id="3.50.50.60">
    <property type="entry name" value="FAD/NAD(P)-binding domain"/>
    <property type="match status" value="1"/>
</dbReference>
<evidence type="ECO:0000313" key="9">
    <source>
        <dbReference type="Proteomes" id="UP000605846"/>
    </source>
</evidence>
<dbReference type="Proteomes" id="UP000605846">
    <property type="component" value="Unassembled WGS sequence"/>
</dbReference>
<dbReference type="OrthoDB" id="1716816at2759"/>
<reference evidence="8" key="1">
    <citation type="submission" date="2020-01" db="EMBL/GenBank/DDBJ databases">
        <title>Genome Sequencing of Three Apophysomyces-Like Fungal Strains Confirms a Novel Fungal Genus in the Mucoromycota with divergent Burkholderia-like Endosymbiotic Bacteria.</title>
        <authorList>
            <person name="Stajich J.E."/>
            <person name="Macias A.M."/>
            <person name="Carter-House D."/>
            <person name="Lovett B."/>
            <person name="Kasson L.R."/>
            <person name="Berry K."/>
            <person name="Grigoriev I."/>
            <person name="Chang Y."/>
            <person name="Spatafora J."/>
            <person name="Kasson M.T."/>
        </authorList>
    </citation>
    <scope>NUCLEOTIDE SEQUENCE</scope>
    <source>
        <strain evidence="8">NRRL A-21654</strain>
    </source>
</reference>
<evidence type="ECO:0000256" key="3">
    <source>
        <dbReference type="ARBA" id="ARBA00022630"/>
    </source>
</evidence>
<keyword evidence="4" id="KW-0274">FAD</keyword>
<dbReference type="GO" id="GO:0071949">
    <property type="term" value="F:FAD binding"/>
    <property type="evidence" value="ECO:0007669"/>
    <property type="project" value="InterPro"/>
</dbReference>
<organism evidence="8 9">
    <name type="scientific">Apophysomyces ossiformis</name>
    <dbReference type="NCBI Taxonomy" id="679940"/>
    <lineage>
        <taxon>Eukaryota</taxon>
        <taxon>Fungi</taxon>
        <taxon>Fungi incertae sedis</taxon>
        <taxon>Mucoromycota</taxon>
        <taxon>Mucoromycotina</taxon>
        <taxon>Mucoromycetes</taxon>
        <taxon>Mucorales</taxon>
        <taxon>Mucorineae</taxon>
        <taxon>Mucoraceae</taxon>
        <taxon>Apophysomyces</taxon>
    </lineage>
</organism>
<dbReference type="PANTHER" id="PTHR43004">
    <property type="entry name" value="TRK SYSTEM POTASSIUM UPTAKE PROTEIN"/>
    <property type="match status" value="1"/>
</dbReference>